<dbReference type="AlphaFoldDB" id="A0A075ATF9"/>
<sequence length="272" mass="32104">MLLKKYTFPVLFEDFARDLVSYLKLPEHEHLHTDTTINTIEQSYSKLFGTPLAWDDCINFLNVILAMTREEKQSKVIVSPTKKTSLSPKKQKEFYEEALKHHESILENQQQEISRLTEEIVKQKKEISTQKQQIELLEDINSTIEAQLDLAQKDVELWKSRSRIREEKVVNRVNVACQALVRQSEDISIQTDLEPPKENENFDFDNYFEKSETPKKEVELPAETEKNSITQEIVISESVREQLEIRDRCNFYSYLCNRYRIAEINVRNENKD</sequence>
<evidence type="ECO:0000313" key="2">
    <source>
        <dbReference type="EMBL" id="EPZ31822.1"/>
    </source>
</evidence>
<reference evidence="2 3" key="1">
    <citation type="journal article" date="2013" name="Curr. Biol.">
        <title>Shared signatures of parasitism and phylogenomics unite Cryptomycota and microsporidia.</title>
        <authorList>
            <person name="James T.Y."/>
            <person name="Pelin A."/>
            <person name="Bonen L."/>
            <person name="Ahrendt S."/>
            <person name="Sain D."/>
            <person name="Corradi N."/>
            <person name="Stajich J.E."/>
        </authorList>
    </citation>
    <scope>NUCLEOTIDE SEQUENCE [LARGE SCALE GENOMIC DNA]</scope>
    <source>
        <strain evidence="2 3">CSF55</strain>
    </source>
</reference>
<evidence type="ECO:0000313" key="3">
    <source>
        <dbReference type="Proteomes" id="UP000030755"/>
    </source>
</evidence>
<accession>A0A075ATF9</accession>
<keyword evidence="1" id="KW-0175">Coiled coil</keyword>
<proteinExistence type="predicted"/>
<dbReference type="EMBL" id="KE561209">
    <property type="protein sequence ID" value="EPZ31822.1"/>
    <property type="molecule type" value="Genomic_DNA"/>
</dbReference>
<gene>
    <name evidence="2" type="ORF">O9G_000301</name>
</gene>
<dbReference type="HOGENOM" id="CLU_1023615_0_0_1"/>
<protein>
    <submittedName>
        <fullName evidence="2">Uncharacterized protein</fullName>
    </submittedName>
</protein>
<keyword evidence="3" id="KW-1185">Reference proteome</keyword>
<name>A0A075ATF9_ROZAC</name>
<dbReference type="Proteomes" id="UP000030755">
    <property type="component" value="Unassembled WGS sequence"/>
</dbReference>
<feature type="coiled-coil region" evidence="1">
    <location>
        <begin position="92"/>
        <end position="154"/>
    </location>
</feature>
<evidence type="ECO:0000256" key="1">
    <source>
        <dbReference type="SAM" id="Coils"/>
    </source>
</evidence>
<organism evidence="2 3">
    <name type="scientific">Rozella allomycis (strain CSF55)</name>
    <dbReference type="NCBI Taxonomy" id="988480"/>
    <lineage>
        <taxon>Eukaryota</taxon>
        <taxon>Fungi</taxon>
        <taxon>Fungi incertae sedis</taxon>
        <taxon>Cryptomycota</taxon>
        <taxon>Cryptomycota incertae sedis</taxon>
        <taxon>Rozella</taxon>
    </lineage>
</organism>